<dbReference type="SUPFAM" id="SSF46894">
    <property type="entry name" value="C-terminal effector domain of the bipartite response regulators"/>
    <property type="match status" value="1"/>
</dbReference>
<dbReference type="PROSITE" id="PS50043">
    <property type="entry name" value="HTH_LUXR_2"/>
    <property type="match status" value="1"/>
</dbReference>
<dbReference type="RefSeq" id="WP_084411207.1">
    <property type="nucleotide sequence ID" value="NZ_FWXR01000014.1"/>
</dbReference>
<dbReference type="CDD" id="cd06170">
    <property type="entry name" value="LuxR_C_like"/>
    <property type="match status" value="1"/>
</dbReference>
<dbReference type="STRING" id="937218.SAMN06297251_114104"/>
<dbReference type="AlphaFoldDB" id="A0A1W2DEZ2"/>
<dbReference type="InterPro" id="IPR058245">
    <property type="entry name" value="NreC/VraR/RcsB-like_REC"/>
</dbReference>
<dbReference type="Gene3D" id="3.40.50.2300">
    <property type="match status" value="1"/>
</dbReference>
<dbReference type="InterPro" id="IPR039420">
    <property type="entry name" value="WalR-like"/>
</dbReference>
<evidence type="ECO:0000256" key="2">
    <source>
        <dbReference type="ARBA" id="ARBA00023125"/>
    </source>
</evidence>
<dbReference type="PANTHER" id="PTHR43214:SF43">
    <property type="entry name" value="TWO-COMPONENT RESPONSE REGULATOR"/>
    <property type="match status" value="1"/>
</dbReference>
<dbReference type="OrthoDB" id="9808843at2"/>
<proteinExistence type="predicted"/>
<dbReference type="Gene3D" id="1.10.10.10">
    <property type="entry name" value="Winged helix-like DNA-binding domain superfamily/Winged helix DNA-binding domain"/>
    <property type="match status" value="1"/>
</dbReference>
<dbReference type="InterPro" id="IPR001789">
    <property type="entry name" value="Sig_transdc_resp-reg_receiver"/>
</dbReference>
<keyword evidence="7" id="KW-1185">Reference proteome</keyword>
<dbReference type="Pfam" id="PF00072">
    <property type="entry name" value="Response_reg"/>
    <property type="match status" value="1"/>
</dbReference>
<evidence type="ECO:0000259" key="4">
    <source>
        <dbReference type="PROSITE" id="PS50043"/>
    </source>
</evidence>
<dbReference type="GO" id="GO:0000160">
    <property type="term" value="P:phosphorelay signal transduction system"/>
    <property type="evidence" value="ECO:0007669"/>
    <property type="project" value="InterPro"/>
</dbReference>
<dbReference type="InterPro" id="IPR011006">
    <property type="entry name" value="CheY-like_superfamily"/>
</dbReference>
<sequence>MKTIALILVDDHPVVAHGLELALRQTPDIQLVACYGDPHRALAAIDSHPTDAIVLDLAFGGEVNLSAIGQCRKLAPAARIVAFSSLPARNYRPLALAEGADAFVPKDTDLPSLVHLIRTLCGGEDGPPPPSADRARNPSVPPIAEQIARLTRREAQIAAHLSRGDALATIASATGLSPNTVAAHRDNIRRKLGCRDTVHLVAMLATIFATRGPVS</sequence>
<keyword evidence="2" id="KW-0238">DNA-binding</keyword>
<organism evidence="6 7">
    <name type="scientific">Fulvimarina manganoxydans</name>
    <dbReference type="NCBI Taxonomy" id="937218"/>
    <lineage>
        <taxon>Bacteria</taxon>
        <taxon>Pseudomonadati</taxon>
        <taxon>Pseudomonadota</taxon>
        <taxon>Alphaproteobacteria</taxon>
        <taxon>Hyphomicrobiales</taxon>
        <taxon>Aurantimonadaceae</taxon>
        <taxon>Fulvimarina</taxon>
    </lineage>
</organism>
<evidence type="ECO:0000256" key="1">
    <source>
        <dbReference type="ARBA" id="ARBA00022553"/>
    </source>
</evidence>
<dbReference type="PRINTS" id="PR00038">
    <property type="entry name" value="HTHLUXR"/>
</dbReference>
<dbReference type="InterPro" id="IPR016032">
    <property type="entry name" value="Sig_transdc_resp-reg_C-effctor"/>
</dbReference>
<dbReference type="PROSITE" id="PS50110">
    <property type="entry name" value="RESPONSE_REGULATORY"/>
    <property type="match status" value="1"/>
</dbReference>
<feature type="domain" description="HTH luxR-type" evidence="4">
    <location>
        <begin position="143"/>
        <end position="208"/>
    </location>
</feature>
<dbReference type="EMBL" id="FWXR01000014">
    <property type="protein sequence ID" value="SMC96037.1"/>
    <property type="molecule type" value="Genomic_DNA"/>
</dbReference>
<gene>
    <name evidence="6" type="ORF">SAMN06297251_114104</name>
</gene>
<feature type="modified residue" description="4-aspartylphosphate" evidence="3">
    <location>
        <position position="56"/>
    </location>
</feature>
<reference evidence="6 7" key="1">
    <citation type="submission" date="2017-04" db="EMBL/GenBank/DDBJ databases">
        <authorList>
            <person name="Afonso C.L."/>
            <person name="Miller P.J."/>
            <person name="Scott M.A."/>
            <person name="Spackman E."/>
            <person name="Goraichik I."/>
            <person name="Dimitrov K.M."/>
            <person name="Suarez D.L."/>
            <person name="Swayne D.E."/>
        </authorList>
    </citation>
    <scope>NUCLEOTIDE SEQUENCE [LARGE SCALE GENOMIC DNA]</scope>
    <source>
        <strain evidence="6 7">CGMCC 1.10972</strain>
    </source>
</reference>
<dbReference type="SMART" id="SM00421">
    <property type="entry name" value="HTH_LUXR"/>
    <property type="match status" value="1"/>
</dbReference>
<dbReference type="GO" id="GO:0003677">
    <property type="term" value="F:DNA binding"/>
    <property type="evidence" value="ECO:0007669"/>
    <property type="project" value="UniProtKB-KW"/>
</dbReference>
<dbReference type="Proteomes" id="UP000192656">
    <property type="component" value="Unassembled WGS sequence"/>
</dbReference>
<feature type="domain" description="Response regulatory" evidence="5">
    <location>
        <begin position="5"/>
        <end position="121"/>
    </location>
</feature>
<dbReference type="SUPFAM" id="SSF52172">
    <property type="entry name" value="CheY-like"/>
    <property type="match status" value="1"/>
</dbReference>
<dbReference type="CDD" id="cd17535">
    <property type="entry name" value="REC_NarL-like"/>
    <property type="match status" value="1"/>
</dbReference>
<dbReference type="PANTHER" id="PTHR43214">
    <property type="entry name" value="TWO-COMPONENT RESPONSE REGULATOR"/>
    <property type="match status" value="1"/>
</dbReference>
<protein>
    <submittedName>
        <fullName evidence="6">Two component transcriptional regulator, LuxR family</fullName>
    </submittedName>
</protein>
<evidence type="ECO:0000256" key="3">
    <source>
        <dbReference type="PROSITE-ProRule" id="PRU00169"/>
    </source>
</evidence>
<dbReference type="GO" id="GO:0006355">
    <property type="term" value="P:regulation of DNA-templated transcription"/>
    <property type="evidence" value="ECO:0007669"/>
    <property type="project" value="InterPro"/>
</dbReference>
<evidence type="ECO:0000313" key="6">
    <source>
        <dbReference type="EMBL" id="SMC96037.1"/>
    </source>
</evidence>
<dbReference type="InterPro" id="IPR000792">
    <property type="entry name" value="Tscrpt_reg_LuxR_C"/>
</dbReference>
<keyword evidence="1 3" id="KW-0597">Phosphoprotein</keyword>
<name>A0A1W2DEZ2_9HYPH</name>
<dbReference type="InterPro" id="IPR036388">
    <property type="entry name" value="WH-like_DNA-bd_sf"/>
</dbReference>
<evidence type="ECO:0000313" key="7">
    <source>
        <dbReference type="Proteomes" id="UP000192656"/>
    </source>
</evidence>
<dbReference type="Pfam" id="PF00196">
    <property type="entry name" value="GerE"/>
    <property type="match status" value="1"/>
</dbReference>
<evidence type="ECO:0000259" key="5">
    <source>
        <dbReference type="PROSITE" id="PS50110"/>
    </source>
</evidence>
<dbReference type="SMART" id="SM00448">
    <property type="entry name" value="REC"/>
    <property type="match status" value="1"/>
</dbReference>
<accession>A0A1W2DEZ2</accession>